<evidence type="ECO:0000256" key="1">
    <source>
        <dbReference type="SAM" id="MobiDB-lite"/>
    </source>
</evidence>
<name>A0A4C1V471_EUMVA</name>
<reference evidence="2 3" key="1">
    <citation type="journal article" date="2019" name="Commun. Biol.">
        <title>The bagworm genome reveals a unique fibroin gene that provides high tensile strength.</title>
        <authorList>
            <person name="Kono N."/>
            <person name="Nakamura H."/>
            <person name="Ohtoshi R."/>
            <person name="Tomita M."/>
            <person name="Numata K."/>
            <person name="Arakawa K."/>
        </authorList>
    </citation>
    <scope>NUCLEOTIDE SEQUENCE [LARGE SCALE GENOMIC DNA]</scope>
</reference>
<dbReference type="AlphaFoldDB" id="A0A4C1V471"/>
<evidence type="ECO:0000313" key="2">
    <source>
        <dbReference type="EMBL" id="GBP33035.1"/>
    </source>
</evidence>
<accession>A0A4C1V471</accession>
<sequence length="113" mass="12697">MGGIETKSTDKIEIKNENQHQNVTGIRGDVGTKGGKKSEPREGLEIDRKYELVIECEIKMESGFQSRSTLRAHPEAIRMESIYKSCNDKLYILASKTVSKSELAIAYDFANNK</sequence>
<gene>
    <name evidence="2" type="ORF">EVAR_82875_1</name>
</gene>
<evidence type="ECO:0000313" key="3">
    <source>
        <dbReference type="Proteomes" id="UP000299102"/>
    </source>
</evidence>
<proteinExistence type="predicted"/>
<dbReference type="Proteomes" id="UP000299102">
    <property type="component" value="Unassembled WGS sequence"/>
</dbReference>
<protein>
    <submittedName>
        <fullName evidence="2">Uncharacterized protein</fullName>
    </submittedName>
</protein>
<feature type="compositionally biased region" description="Basic and acidic residues" evidence="1">
    <location>
        <begin position="7"/>
        <end position="18"/>
    </location>
</feature>
<keyword evidence="3" id="KW-1185">Reference proteome</keyword>
<feature type="region of interest" description="Disordered" evidence="1">
    <location>
        <begin position="1"/>
        <end position="42"/>
    </location>
</feature>
<dbReference type="EMBL" id="BGZK01000268">
    <property type="protein sequence ID" value="GBP33035.1"/>
    <property type="molecule type" value="Genomic_DNA"/>
</dbReference>
<organism evidence="2 3">
    <name type="scientific">Eumeta variegata</name>
    <name type="common">Bagworm moth</name>
    <name type="synonym">Eumeta japonica</name>
    <dbReference type="NCBI Taxonomy" id="151549"/>
    <lineage>
        <taxon>Eukaryota</taxon>
        <taxon>Metazoa</taxon>
        <taxon>Ecdysozoa</taxon>
        <taxon>Arthropoda</taxon>
        <taxon>Hexapoda</taxon>
        <taxon>Insecta</taxon>
        <taxon>Pterygota</taxon>
        <taxon>Neoptera</taxon>
        <taxon>Endopterygota</taxon>
        <taxon>Lepidoptera</taxon>
        <taxon>Glossata</taxon>
        <taxon>Ditrysia</taxon>
        <taxon>Tineoidea</taxon>
        <taxon>Psychidae</taxon>
        <taxon>Oiketicinae</taxon>
        <taxon>Eumeta</taxon>
    </lineage>
</organism>
<comment type="caution">
    <text evidence="2">The sequence shown here is derived from an EMBL/GenBank/DDBJ whole genome shotgun (WGS) entry which is preliminary data.</text>
</comment>